<evidence type="ECO:0000256" key="8">
    <source>
        <dbReference type="ARBA" id="ARBA00022989"/>
    </source>
</evidence>
<evidence type="ECO:0000256" key="6">
    <source>
        <dbReference type="ARBA" id="ARBA00022960"/>
    </source>
</evidence>
<keyword evidence="3 12" id="KW-0132">Cell division</keyword>
<keyword evidence="6 12" id="KW-0133">Cell shape</keyword>
<feature type="transmembrane region" description="Helical" evidence="12">
    <location>
        <begin position="84"/>
        <end position="108"/>
    </location>
</feature>
<feature type="transmembrane region" description="Helical" evidence="12">
    <location>
        <begin position="120"/>
        <end position="140"/>
    </location>
</feature>
<keyword evidence="8 12" id="KW-1133">Transmembrane helix</keyword>
<evidence type="ECO:0000256" key="1">
    <source>
        <dbReference type="ARBA" id="ARBA00004141"/>
    </source>
</evidence>
<evidence type="ECO:0000256" key="11">
    <source>
        <dbReference type="ARBA" id="ARBA00023316"/>
    </source>
</evidence>
<comment type="subcellular location">
    <subcellularLocation>
        <location evidence="12">Cell membrane</location>
        <topology evidence="12">Multi-pass membrane protein</topology>
    </subcellularLocation>
    <subcellularLocation>
        <location evidence="1">Membrane</location>
        <topology evidence="1">Multi-pass membrane protein</topology>
    </subcellularLocation>
</comment>
<dbReference type="RefSeq" id="WP_386674509.1">
    <property type="nucleotide sequence ID" value="NZ_JBHLTG010000008.1"/>
</dbReference>
<keyword evidence="11 12" id="KW-0961">Cell wall biogenesis/degradation</keyword>
<keyword evidence="12" id="KW-1003">Cell membrane</keyword>
<dbReference type="EC" id="2.7.8.13" evidence="12 13"/>
<gene>
    <name evidence="12 14" type="primary">mraY</name>
    <name evidence="14" type="ORF">ACFFGH_27535</name>
</gene>
<feature type="transmembrane region" description="Helical" evidence="12">
    <location>
        <begin position="246"/>
        <end position="263"/>
    </location>
</feature>
<evidence type="ECO:0000256" key="2">
    <source>
        <dbReference type="ARBA" id="ARBA00005583"/>
    </source>
</evidence>
<dbReference type="PROSITE" id="PS01348">
    <property type="entry name" value="MRAY_2"/>
    <property type="match status" value="1"/>
</dbReference>
<evidence type="ECO:0000256" key="12">
    <source>
        <dbReference type="HAMAP-Rule" id="MF_00038"/>
    </source>
</evidence>
<dbReference type="GO" id="GO:0016740">
    <property type="term" value="F:transferase activity"/>
    <property type="evidence" value="ECO:0007669"/>
    <property type="project" value="UniProtKB-KW"/>
</dbReference>
<comment type="caution">
    <text evidence="14">The sequence shown here is derived from an EMBL/GenBank/DDBJ whole genome shotgun (WGS) entry which is preliminary data.</text>
</comment>
<keyword evidence="10 12" id="KW-0131">Cell cycle</keyword>
<accession>A0ABV6RX93</accession>
<keyword evidence="12" id="KW-0479">Metal-binding</keyword>
<evidence type="ECO:0000256" key="10">
    <source>
        <dbReference type="ARBA" id="ARBA00023306"/>
    </source>
</evidence>
<feature type="transmembrane region" description="Helical" evidence="12">
    <location>
        <begin position="346"/>
        <end position="367"/>
    </location>
</feature>
<comment type="similarity">
    <text evidence="2 12">Belongs to the glycosyltransferase 4 family. MraY subfamily.</text>
</comment>
<keyword evidence="12" id="KW-0460">Magnesium</keyword>
<dbReference type="Pfam" id="PF00953">
    <property type="entry name" value="Glycos_transf_4"/>
    <property type="match status" value="1"/>
</dbReference>
<evidence type="ECO:0000313" key="15">
    <source>
        <dbReference type="Proteomes" id="UP001589896"/>
    </source>
</evidence>
<name>A0ABV6RX93_9GAMM</name>
<keyword evidence="5 12" id="KW-0812">Transmembrane</keyword>
<dbReference type="HAMAP" id="MF_00038">
    <property type="entry name" value="MraY"/>
    <property type="match status" value="1"/>
</dbReference>
<dbReference type="PANTHER" id="PTHR22926">
    <property type="entry name" value="PHOSPHO-N-ACETYLMURAMOYL-PENTAPEPTIDE-TRANSFERASE"/>
    <property type="match status" value="1"/>
</dbReference>
<keyword evidence="9 12" id="KW-0472">Membrane</keyword>
<protein>
    <recommendedName>
        <fullName evidence="12 13">Phospho-N-acetylmuramoyl-pentapeptide-transferase</fullName>
        <ecNumber evidence="12 13">2.7.8.13</ecNumber>
    </recommendedName>
    <alternativeName>
        <fullName evidence="12">UDP-MurNAc-pentapeptide phosphotransferase</fullName>
    </alternativeName>
</protein>
<comment type="function">
    <text evidence="12">Catalyzes the initial step of the lipid cycle reactions in the biosynthesis of the cell wall peptidoglycan: transfers peptidoglycan precursor phospho-MurNAc-pentapeptide from UDP-MurNAc-pentapeptide onto the lipid carrier undecaprenyl phosphate, yielding undecaprenyl-pyrophosphoryl-MurNAc-pentapeptide, known as lipid I.</text>
</comment>
<feature type="transmembrane region" description="Helical" evidence="12">
    <location>
        <begin position="296"/>
        <end position="318"/>
    </location>
</feature>
<sequence length="372" mass="39692">MIALLVAAAFAALFTLLLTPLFARLFRRLRLGQFVRADTPWDHVVKRGTPSMGGIVFITGAILGYVVGKLTAALVGRSISTPEFTLSAGLVILMMVGLGAVGFVDDFLKVRKQNSLGLAGWYKIIFTVIVSALFGWIAIFGNDGNGLAPASTSISFIRDVTPSLISIFGVTAGTIALLLWISLITVSTTNAVNLTDGLDGLAAGASIFSIGSYIIIGFWQFNQSCLSVRDNVIAERCYTVSDPLDLATIAAAIVGALIGFLWWNTSPAQIMMGDTGSFALGGALAALAVLTRTELLLLLIGGLFILGPASVILQRAYFKATKGKRILRASPLHHHFEMKGWAEVTIVVRFWLIAGLFVATGVGLFYLEWLSS</sequence>
<feature type="transmembrane region" description="Helical" evidence="12">
    <location>
        <begin position="198"/>
        <end position="221"/>
    </location>
</feature>
<proteinExistence type="inferred from homology"/>
<dbReference type="NCBIfam" id="TIGR00445">
    <property type="entry name" value="mraY"/>
    <property type="match status" value="1"/>
</dbReference>
<evidence type="ECO:0000256" key="7">
    <source>
        <dbReference type="ARBA" id="ARBA00022984"/>
    </source>
</evidence>
<evidence type="ECO:0000256" key="5">
    <source>
        <dbReference type="ARBA" id="ARBA00022692"/>
    </source>
</evidence>
<comment type="cofactor">
    <cofactor evidence="12">
        <name>Mg(2+)</name>
        <dbReference type="ChEBI" id="CHEBI:18420"/>
    </cofactor>
</comment>
<keyword evidence="15" id="KW-1185">Reference proteome</keyword>
<keyword evidence="7 12" id="KW-0573">Peptidoglycan synthesis</keyword>
<comment type="pathway">
    <text evidence="12">Cell wall biogenesis; peptidoglycan biosynthesis.</text>
</comment>
<dbReference type="PANTHER" id="PTHR22926:SF5">
    <property type="entry name" value="PHOSPHO-N-ACETYLMURAMOYL-PENTAPEPTIDE-TRANSFERASE HOMOLOG"/>
    <property type="match status" value="1"/>
</dbReference>
<evidence type="ECO:0000256" key="4">
    <source>
        <dbReference type="ARBA" id="ARBA00022679"/>
    </source>
</evidence>
<evidence type="ECO:0000256" key="3">
    <source>
        <dbReference type="ARBA" id="ARBA00022618"/>
    </source>
</evidence>
<evidence type="ECO:0000256" key="9">
    <source>
        <dbReference type="ARBA" id="ARBA00023136"/>
    </source>
</evidence>
<dbReference type="Pfam" id="PF10555">
    <property type="entry name" value="MraY_sig1"/>
    <property type="match status" value="1"/>
</dbReference>
<feature type="transmembrane region" description="Helical" evidence="12">
    <location>
        <begin position="270"/>
        <end position="290"/>
    </location>
</feature>
<dbReference type="CDD" id="cd06852">
    <property type="entry name" value="GT_MraY"/>
    <property type="match status" value="1"/>
</dbReference>
<reference evidence="14 15" key="1">
    <citation type="submission" date="2024-09" db="EMBL/GenBank/DDBJ databases">
        <authorList>
            <person name="Sun Q."/>
            <person name="Mori K."/>
        </authorList>
    </citation>
    <scope>NUCLEOTIDE SEQUENCE [LARGE SCALE GENOMIC DNA]</scope>
    <source>
        <strain evidence="14 15">KCTC 23076</strain>
    </source>
</reference>
<dbReference type="InterPro" id="IPR000715">
    <property type="entry name" value="Glycosyl_transferase_4"/>
</dbReference>
<dbReference type="InterPro" id="IPR018480">
    <property type="entry name" value="PNAcMuramoyl-5peptid_Trfase_CS"/>
</dbReference>
<dbReference type="InterPro" id="IPR003524">
    <property type="entry name" value="PNAcMuramoyl-5peptid_Trfase"/>
</dbReference>
<evidence type="ECO:0000313" key="14">
    <source>
        <dbReference type="EMBL" id="MFC0681599.1"/>
    </source>
</evidence>
<evidence type="ECO:0000256" key="13">
    <source>
        <dbReference type="NCBIfam" id="TIGR00445"/>
    </source>
</evidence>
<keyword evidence="4 12" id="KW-0808">Transferase</keyword>
<comment type="catalytic activity">
    <reaction evidence="12">
        <text>UDP-N-acetyl-alpha-D-muramoyl-L-alanyl-gamma-D-glutamyl-meso-2,6-diaminopimeloyl-D-alanyl-D-alanine + di-trans,octa-cis-undecaprenyl phosphate = di-trans,octa-cis-undecaprenyl diphospho-N-acetyl-alpha-D-muramoyl-L-alanyl-D-glutamyl-meso-2,6-diaminopimeloyl-D-alanyl-D-alanine + UMP</text>
        <dbReference type="Rhea" id="RHEA:28386"/>
        <dbReference type="ChEBI" id="CHEBI:57865"/>
        <dbReference type="ChEBI" id="CHEBI:60392"/>
        <dbReference type="ChEBI" id="CHEBI:61386"/>
        <dbReference type="ChEBI" id="CHEBI:61387"/>
        <dbReference type="EC" id="2.7.8.13"/>
    </reaction>
</comment>
<organism evidence="14 15">
    <name type="scientific">Lysobacter korlensis</name>
    <dbReference type="NCBI Taxonomy" id="553636"/>
    <lineage>
        <taxon>Bacteria</taxon>
        <taxon>Pseudomonadati</taxon>
        <taxon>Pseudomonadota</taxon>
        <taxon>Gammaproteobacteria</taxon>
        <taxon>Lysobacterales</taxon>
        <taxon>Lysobacteraceae</taxon>
        <taxon>Lysobacter</taxon>
    </lineage>
</organism>
<feature type="transmembrane region" description="Helical" evidence="12">
    <location>
        <begin position="160"/>
        <end position="186"/>
    </location>
</feature>
<dbReference type="PROSITE" id="PS01347">
    <property type="entry name" value="MRAY_1"/>
    <property type="match status" value="1"/>
</dbReference>
<dbReference type="Proteomes" id="UP001589896">
    <property type="component" value="Unassembled WGS sequence"/>
</dbReference>
<dbReference type="EMBL" id="JBHLTG010000008">
    <property type="protein sequence ID" value="MFC0681599.1"/>
    <property type="molecule type" value="Genomic_DNA"/>
</dbReference>